<protein>
    <recommendedName>
        <fullName evidence="4">AB hydrolase-1 domain-containing protein</fullName>
    </recommendedName>
</protein>
<dbReference type="SUPFAM" id="SSF53474">
    <property type="entry name" value="alpha/beta-Hydrolases"/>
    <property type="match status" value="1"/>
</dbReference>
<organism evidence="2 3">
    <name type="scientific">Candidatus Roizmanbacteria bacterium RIFCSPHIGHO2_02_FULL_39_9</name>
    <dbReference type="NCBI Taxonomy" id="1802040"/>
    <lineage>
        <taxon>Bacteria</taxon>
        <taxon>Candidatus Roizmaniibacteriota</taxon>
    </lineage>
</organism>
<evidence type="ECO:0008006" key="4">
    <source>
        <dbReference type="Google" id="ProtNLM"/>
    </source>
</evidence>
<dbReference type="EMBL" id="MFZP01000054">
    <property type="protein sequence ID" value="OGK26053.1"/>
    <property type="molecule type" value="Genomic_DNA"/>
</dbReference>
<accession>A0A1F7H4N9</accession>
<dbReference type="AlphaFoldDB" id="A0A1F7H4N9"/>
<dbReference type="STRING" id="1802040.A3C28_03410"/>
<evidence type="ECO:0000313" key="2">
    <source>
        <dbReference type="EMBL" id="OGK26053.1"/>
    </source>
</evidence>
<feature type="region of interest" description="Disordered" evidence="1">
    <location>
        <begin position="1"/>
        <end position="26"/>
    </location>
</feature>
<dbReference type="InterPro" id="IPR029058">
    <property type="entry name" value="AB_hydrolase_fold"/>
</dbReference>
<evidence type="ECO:0000313" key="3">
    <source>
        <dbReference type="Proteomes" id="UP000178597"/>
    </source>
</evidence>
<dbReference type="Proteomes" id="UP000178597">
    <property type="component" value="Unassembled WGS sequence"/>
</dbReference>
<proteinExistence type="predicted"/>
<evidence type="ECO:0000256" key="1">
    <source>
        <dbReference type="SAM" id="MobiDB-lite"/>
    </source>
</evidence>
<comment type="caution">
    <text evidence="2">The sequence shown here is derived from an EMBL/GenBank/DDBJ whole genome shotgun (WGS) entry which is preliminary data.</text>
</comment>
<reference evidence="2 3" key="1">
    <citation type="journal article" date="2016" name="Nat. Commun.">
        <title>Thousands of microbial genomes shed light on interconnected biogeochemical processes in an aquifer system.</title>
        <authorList>
            <person name="Anantharaman K."/>
            <person name="Brown C.T."/>
            <person name="Hug L.A."/>
            <person name="Sharon I."/>
            <person name="Castelle C.J."/>
            <person name="Probst A.J."/>
            <person name="Thomas B.C."/>
            <person name="Singh A."/>
            <person name="Wilkins M.J."/>
            <person name="Karaoz U."/>
            <person name="Brodie E.L."/>
            <person name="Williams K.H."/>
            <person name="Hubbard S.S."/>
            <person name="Banfield J.F."/>
        </authorList>
    </citation>
    <scope>NUCLEOTIDE SEQUENCE [LARGE SCALE GENOMIC DNA]</scope>
</reference>
<name>A0A1F7H4N9_9BACT</name>
<sequence length="410" mass="46037">MNNELGEVTIESSPVPPRSPFSEAVRRKVSQFERKEMLPASDPRENDVLRTVDVIDRMGMENFSLFHPTNHPDVSFPFTVIPVRKLVNELNNDKDTKSPEMTESKLQSATPLHRTKNIVIFPGLYYSTDLNPFNTWDMVYDDVIKSMSEVSNLKDVNVYIWGYPSGLWGEVSPTWVQELQANGLPQYGKALADFVRTIGVNDQSQFLFHGMSMGSVVAELTARELPELNTLPSAQKPIQLQLLLDNPAGQHEINSRKGLQIPPGFITEGVFRLLVDPIQRDAAAEGQRFVAQAIPYLKEKGILPHDEPNQLGLKKQAVLKDIECVIKGSPFDPKNIRAFIRQGIVDPTTFSPQRLKQTLEKIAQGKPLPVFKEGRSLNFPIGTSHTIDRLRIPRWSGHLKNALHTSVSST</sequence>
<gene>
    <name evidence="2" type="ORF">A3C28_03410</name>
</gene>